<dbReference type="InterPro" id="IPR041457">
    <property type="entry name" value="CxC2_KDZ-assoc"/>
</dbReference>
<name>A0AAW0DNJ2_9AGAR</name>
<accession>A0AAW0DNJ2</accession>
<dbReference type="PANTHER" id="PTHR33104:SF2">
    <property type="entry name" value="CXC3 LIKE CYSTEINE CLUSTER DOMAIN-CONTAINING PROTEIN"/>
    <property type="match status" value="1"/>
</dbReference>
<dbReference type="Proteomes" id="UP001362999">
    <property type="component" value="Unassembled WGS sequence"/>
</dbReference>
<dbReference type="Pfam" id="PF18803">
    <property type="entry name" value="CxC2"/>
    <property type="match status" value="1"/>
</dbReference>
<dbReference type="PANTHER" id="PTHR33104">
    <property type="entry name" value="SI:DKEY-29D5.2"/>
    <property type="match status" value="1"/>
</dbReference>
<feature type="region of interest" description="Disordered" evidence="1">
    <location>
        <begin position="1"/>
        <end position="71"/>
    </location>
</feature>
<evidence type="ECO:0000256" key="1">
    <source>
        <dbReference type="SAM" id="MobiDB-lite"/>
    </source>
</evidence>
<keyword evidence="4" id="KW-1185">Reference proteome</keyword>
<sequence>MAPGPARSSHKRRTVPPQLVVSQTATQESFRSADDRRQRTRRGVVADTVGPATEPDPSLGDNSLASEPDGVASDGIFVTLPEKRTASERPLKTWYPLRGEYLAEQLRREGRGSRRVYERCAGGLCTNAADYRCAEAQCFGAAMYCRECIVATHSRLPTHFIEYWNGTHFERLHNGLKGLGLRMQLNHPPGVRCPFLREGPRDFVLYDVSGIHEVAFDYCGCRTDDGSEDRGEPLAARTQLLRACWWPATSDAPRTCATFAVVRLFQVLNCLGKLSAYDFLRGLEMCTSHDGLWRPADRRKPFMHVVRQWREVKRMKRFKRGHFGGGLRATKQGELALKCRACPQVGWNLPDNWETAEPFYQFIYCLFLSQDANFRLANRAVSSEALDPIWGDGLGFFCKREGDDGYKAHIAKNLNDQEVSNCSGFQAMFMANSRKVKGLRTSGVGGVTCARHNMWQGNGIGDLQVGERYCNMDFLLLSVLMGLHLLLLVVSYDIACQYSQNFWDRMSKFSREWWLTVAPRNVRWKVPNFHLPAHKGKCHAPYSFHYMRGAGMTHGEGVEQNWSFSNGAAASTKLMGPGARQATLEDVFGFHNYDRQLAMHRLLEKRMAVSIKEGVKHRETLDAFTKGLEASQPREVEEWKQRVLAWEAKTHPEMSDSPFEVVEEVRKLRDIQLEIATEELLCTEAGVEMEREHTPGSFIMEGLELEETQRKLTVDVRALRDPSPTQRLAFAKRRTTLLKRIHKFRQTQAVYMPSLRAVLSDAQKAIFDGNGGQLAEATRLFMPSELGSGEIRSRACATGLPELEARMRRGEAADALEAVRHGLRTRTMTNRFKLQNWTGQGALTRGQGILRHINIKIYGAKLRYRYARAALLVLRGHGDWEEELRILDDDDVRALNERALTAEEKAQNEHWAELGGAFVEGGVARAVGVAAGEGSHTLSWIWYSAGRAADETDPKLHDALRVEWSKAYSRARRYSEEV</sequence>
<dbReference type="AlphaFoldDB" id="A0AAW0DNJ2"/>
<feature type="compositionally biased region" description="Polar residues" evidence="1">
    <location>
        <begin position="20"/>
        <end position="30"/>
    </location>
</feature>
<dbReference type="EMBL" id="JAWWNJ010000007">
    <property type="protein sequence ID" value="KAK7052688.1"/>
    <property type="molecule type" value="Genomic_DNA"/>
</dbReference>
<comment type="caution">
    <text evidence="3">The sequence shown here is derived from an EMBL/GenBank/DDBJ whole genome shotgun (WGS) entry which is preliminary data.</text>
</comment>
<proteinExistence type="predicted"/>
<dbReference type="Pfam" id="PF18758">
    <property type="entry name" value="KDZ"/>
    <property type="match status" value="1"/>
</dbReference>
<gene>
    <name evidence="3" type="ORF">R3P38DRAFT_3173000</name>
</gene>
<organism evidence="3 4">
    <name type="scientific">Favolaschia claudopus</name>
    <dbReference type="NCBI Taxonomy" id="2862362"/>
    <lineage>
        <taxon>Eukaryota</taxon>
        <taxon>Fungi</taxon>
        <taxon>Dikarya</taxon>
        <taxon>Basidiomycota</taxon>
        <taxon>Agaricomycotina</taxon>
        <taxon>Agaricomycetes</taxon>
        <taxon>Agaricomycetidae</taxon>
        <taxon>Agaricales</taxon>
        <taxon>Marasmiineae</taxon>
        <taxon>Mycenaceae</taxon>
        <taxon>Favolaschia</taxon>
    </lineage>
</organism>
<reference evidence="3 4" key="1">
    <citation type="journal article" date="2024" name="J Genomics">
        <title>Draft genome sequencing and assembly of Favolaschia claudopus CIRM-BRFM 2984 isolated from oak limbs.</title>
        <authorList>
            <person name="Navarro D."/>
            <person name="Drula E."/>
            <person name="Chaduli D."/>
            <person name="Cazenave R."/>
            <person name="Ahrendt S."/>
            <person name="Wang J."/>
            <person name="Lipzen A."/>
            <person name="Daum C."/>
            <person name="Barry K."/>
            <person name="Grigoriev I.V."/>
            <person name="Favel A."/>
            <person name="Rosso M.N."/>
            <person name="Martin F."/>
        </authorList>
    </citation>
    <scope>NUCLEOTIDE SEQUENCE [LARGE SCALE GENOMIC DNA]</scope>
    <source>
        <strain evidence="3 4">CIRM-BRFM 2984</strain>
    </source>
</reference>
<feature type="domain" description="CxC2-like cysteine cluster KDZ transposase-associated" evidence="2">
    <location>
        <begin position="176"/>
        <end position="288"/>
    </location>
</feature>
<evidence type="ECO:0000313" key="4">
    <source>
        <dbReference type="Proteomes" id="UP001362999"/>
    </source>
</evidence>
<evidence type="ECO:0000259" key="2">
    <source>
        <dbReference type="Pfam" id="PF18803"/>
    </source>
</evidence>
<evidence type="ECO:0000313" key="3">
    <source>
        <dbReference type="EMBL" id="KAK7052688.1"/>
    </source>
</evidence>
<dbReference type="InterPro" id="IPR040521">
    <property type="entry name" value="KDZ"/>
</dbReference>
<protein>
    <submittedName>
        <fullName evidence="3">CxC2 domain-containing protein</fullName>
    </submittedName>
</protein>